<dbReference type="Gene3D" id="3.40.710.10">
    <property type="entry name" value="DD-peptidase/beta-lactamase superfamily"/>
    <property type="match status" value="1"/>
</dbReference>
<feature type="chain" id="PRO_5031404498" description="beta-lactamase" evidence="4">
    <location>
        <begin position="22"/>
        <end position="522"/>
    </location>
</feature>
<dbReference type="GO" id="GO:0030655">
    <property type="term" value="P:beta-lactam antibiotic catabolic process"/>
    <property type="evidence" value="ECO:0007669"/>
    <property type="project" value="InterPro"/>
</dbReference>
<dbReference type="EMBL" id="CP002364">
    <property type="protein sequence ID" value="ADW18041.1"/>
    <property type="molecule type" value="Genomic_DNA"/>
</dbReference>
<dbReference type="AlphaFoldDB" id="A0A7U4DPD5"/>
<comment type="similarity">
    <text evidence="2">Belongs to the class-A beta-lactamase family.</text>
</comment>
<name>A0A7U4DPD5_DESPD</name>
<comment type="catalytic activity">
    <reaction evidence="1">
        <text>a beta-lactam + H2O = a substituted beta-amino acid</text>
        <dbReference type="Rhea" id="RHEA:20401"/>
        <dbReference type="ChEBI" id="CHEBI:15377"/>
        <dbReference type="ChEBI" id="CHEBI:35627"/>
        <dbReference type="ChEBI" id="CHEBI:140347"/>
        <dbReference type="EC" id="3.5.2.6"/>
    </reaction>
</comment>
<dbReference type="InterPro" id="IPR045155">
    <property type="entry name" value="Beta-lactam_cat"/>
</dbReference>
<gene>
    <name evidence="6" type="ordered locus">Despr_1893</name>
</gene>
<keyword evidence="4" id="KW-0732">Signal</keyword>
<dbReference type="InterPro" id="IPR000871">
    <property type="entry name" value="Beta-lactam_class-A"/>
</dbReference>
<evidence type="ECO:0000313" key="7">
    <source>
        <dbReference type="Proteomes" id="UP000006365"/>
    </source>
</evidence>
<dbReference type="SUPFAM" id="SSF56601">
    <property type="entry name" value="beta-lactamase/transpeptidase-like"/>
    <property type="match status" value="1"/>
</dbReference>
<organism evidence="6 7">
    <name type="scientific">Desulfobulbus propionicus (strain ATCC 33891 / DSM 2032 / VKM B-1956 / 1pr3)</name>
    <dbReference type="NCBI Taxonomy" id="577650"/>
    <lineage>
        <taxon>Bacteria</taxon>
        <taxon>Pseudomonadati</taxon>
        <taxon>Thermodesulfobacteriota</taxon>
        <taxon>Desulfobulbia</taxon>
        <taxon>Desulfobulbales</taxon>
        <taxon>Desulfobulbaceae</taxon>
        <taxon>Desulfobulbus</taxon>
    </lineage>
</organism>
<evidence type="ECO:0000256" key="3">
    <source>
        <dbReference type="ARBA" id="ARBA00012865"/>
    </source>
</evidence>
<feature type="domain" description="Beta-lactamase class A catalytic" evidence="5">
    <location>
        <begin position="342"/>
        <end position="479"/>
    </location>
</feature>
<dbReference type="KEGG" id="dpr:Despr_1893"/>
<evidence type="ECO:0000256" key="4">
    <source>
        <dbReference type="SAM" id="SignalP"/>
    </source>
</evidence>
<accession>A0A7U4DPD5</accession>
<protein>
    <recommendedName>
        <fullName evidence="3">beta-lactamase</fullName>
        <ecNumber evidence="3">3.5.2.6</ecNumber>
    </recommendedName>
</protein>
<dbReference type="GO" id="GO:0008800">
    <property type="term" value="F:beta-lactamase activity"/>
    <property type="evidence" value="ECO:0007669"/>
    <property type="project" value="UniProtKB-EC"/>
</dbReference>
<evidence type="ECO:0000256" key="1">
    <source>
        <dbReference type="ARBA" id="ARBA00001526"/>
    </source>
</evidence>
<dbReference type="Proteomes" id="UP000006365">
    <property type="component" value="Chromosome"/>
</dbReference>
<dbReference type="PROSITE" id="PS51257">
    <property type="entry name" value="PROKAR_LIPOPROTEIN"/>
    <property type="match status" value="1"/>
</dbReference>
<proteinExistence type="inferred from homology"/>
<feature type="signal peptide" evidence="4">
    <location>
        <begin position="1"/>
        <end position="21"/>
    </location>
</feature>
<evidence type="ECO:0000256" key="2">
    <source>
        <dbReference type="ARBA" id="ARBA00009009"/>
    </source>
</evidence>
<dbReference type="PANTHER" id="PTHR35333:SF3">
    <property type="entry name" value="BETA-LACTAMASE-TYPE TRANSPEPTIDASE FOLD CONTAINING PROTEIN"/>
    <property type="match status" value="1"/>
</dbReference>
<feature type="domain" description="Beta-lactamase class A catalytic" evidence="5">
    <location>
        <begin position="293"/>
        <end position="339"/>
    </location>
</feature>
<dbReference type="EC" id="3.5.2.6" evidence="3"/>
<sequence>MKASSLILFVLLFLSCAPALAAAPADQRYDIAYGWDTDIQRVLDYRRKVAGLLQMAIDRQLLIVGRDQQFGVIHPLRGTLDQAKKTAEQQSRKLRRAGLKPAQVTKAKGHHALYHIGYLKGPSVERLTKDYRSIKQALGVQAGKRLAIERVDSRTFSIVYRCWSSKTMAARTAKQHGALLRGRKIAPAVIAAVERPMAGPNTNLATVADLGSERRQGKTVQAAIVQPGREQRTSKGKKTTAGERCQDKETVIATPADPPSETAGGGLSIKMNDFLRKQQAKGRLRQRERAALVAYDLTRNTYLTSVNSQRAFQAASMIKPFVALAFFHQVDKGKLSYTAQHRHMMEAMIQQSSNSATNWFIRQLGGPAKCEALLKKEYGAMLRQVRIREYIPPGGKTYKNSAPPLAYIQFLKALWNYQLPYSKEMLRVMSLPGRDRIFCGTEVPSGTQVFNKTGTTALLCGDMGILVPKTRDGRRVPYAIVGIVERASKPADYKQWMVSGGGVIRDFSSLVYEEMKRKYNLH</sequence>
<keyword evidence="7" id="KW-1185">Reference proteome</keyword>
<dbReference type="GO" id="GO:0046677">
    <property type="term" value="P:response to antibiotic"/>
    <property type="evidence" value="ECO:0007669"/>
    <property type="project" value="InterPro"/>
</dbReference>
<dbReference type="PANTHER" id="PTHR35333">
    <property type="entry name" value="BETA-LACTAMASE"/>
    <property type="match status" value="1"/>
</dbReference>
<evidence type="ECO:0000313" key="6">
    <source>
        <dbReference type="EMBL" id="ADW18041.1"/>
    </source>
</evidence>
<reference evidence="6 7" key="1">
    <citation type="journal article" date="2011" name="Stand. Genomic Sci.">
        <title>Complete genome sequence of Desulfobulbus propionicus type strain (1pr3).</title>
        <authorList>
            <person name="Pagani I."/>
            <person name="Lapidus A."/>
            <person name="Nolan M."/>
            <person name="Lucas S."/>
            <person name="Hammon N."/>
            <person name="Deshpande S."/>
            <person name="Cheng J.F."/>
            <person name="Chertkov O."/>
            <person name="Davenport K."/>
            <person name="Tapia R."/>
            <person name="Han C."/>
            <person name="Goodwin L."/>
            <person name="Pitluck S."/>
            <person name="Liolios K."/>
            <person name="Mavromatis K."/>
            <person name="Ivanova N."/>
            <person name="Mikhailova N."/>
            <person name="Pati A."/>
            <person name="Chen A."/>
            <person name="Palaniappan K."/>
            <person name="Land M."/>
            <person name="Hauser L."/>
            <person name="Chang Y.J."/>
            <person name="Jeffries C.D."/>
            <person name="Detter J.C."/>
            <person name="Brambilla E."/>
            <person name="Kannan K.P."/>
            <person name="Djao O.D."/>
            <person name="Rohde M."/>
            <person name="Pukall R."/>
            <person name="Spring S."/>
            <person name="Goker M."/>
            <person name="Sikorski J."/>
            <person name="Woyke T."/>
            <person name="Bristow J."/>
            <person name="Eisen J.A."/>
            <person name="Markowitz V."/>
            <person name="Hugenholtz P."/>
            <person name="Kyrpides N.C."/>
            <person name="Klenk H.P."/>
        </authorList>
    </citation>
    <scope>NUCLEOTIDE SEQUENCE [LARGE SCALE GENOMIC DNA]</scope>
    <source>
        <strain evidence="7">ATCC 33891 / DSM 2032 / 1pr3</strain>
    </source>
</reference>
<dbReference type="Pfam" id="PF13354">
    <property type="entry name" value="Beta-lactamase2"/>
    <property type="match status" value="2"/>
</dbReference>
<dbReference type="InterPro" id="IPR012338">
    <property type="entry name" value="Beta-lactam/transpept-like"/>
</dbReference>
<evidence type="ECO:0000259" key="5">
    <source>
        <dbReference type="Pfam" id="PF13354"/>
    </source>
</evidence>